<dbReference type="Gene3D" id="1.10.10.60">
    <property type="entry name" value="Homeodomain-like"/>
    <property type="match status" value="1"/>
</dbReference>
<feature type="transmembrane region" description="Helical" evidence="4">
    <location>
        <begin position="207"/>
        <end position="227"/>
    </location>
</feature>
<dbReference type="InterPro" id="IPR018062">
    <property type="entry name" value="HTH_AraC-typ_CS"/>
</dbReference>
<dbReference type="PANTHER" id="PTHR43280:SF29">
    <property type="entry name" value="ARAC-FAMILY TRANSCRIPTIONAL REGULATOR"/>
    <property type="match status" value="1"/>
</dbReference>
<feature type="transmembrane region" description="Helical" evidence="4">
    <location>
        <begin position="70"/>
        <end position="95"/>
    </location>
</feature>
<dbReference type="PANTHER" id="PTHR43280">
    <property type="entry name" value="ARAC-FAMILY TRANSCRIPTIONAL REGULATOR"/>
    <property type="match status" value="1"/>
</dbReference>
<dbReference type="SMART" id="SM00342">
    <property type="entry name" value="HTH_ARAC"/>
    <property type="match status" value="1"/>
</dbReference>
<keyword evidence="1" id="KW-0805">Transcription regulation</keyword>
<feature type="domain" description="HTH araC/xylS-type" evidence="5">
    <location>
        <begin position="266"/>
        <end position="374"/>
    </location>
</feature>
<dbReference type="GO" id="GO:0043565">
    <property type="term" value="F:sequence-specific DNA binding"/>
    <property type="evidence" value="ECO:0007669"/>
    <property type="project" value="InterPro"/>
</dbReference>
<keyword evidence="4" id="KW-1133">Transmembrane helix</keyword>
<evidence type="ECO:0000256" key="4">
    <source>
        <dbReference type="SAM" id="Phobius"/>
    </source>
</evidence>
<evidence type="ECO:0000259" key="5">
    <source>
        <dbReference type="PROSITE" id="PS01124"/>
    </source>
</evidence>
<keyword evidence="4" id="KW-0472">Membrane</keyword>
<dbReference type="PROSITE" id="PS01124">
    <property type="entry name" value="HTH_ARAC_FAMILY_2"/>
    <property type="match status" value="1"/>
</dbReference>
<keyword evidence="2" id="KW-0238">DNA-binding</keyword>
<evidence type="ECO:0000313" key="6">
    <source>
        <dbReference type="EMBL" id="TPN86286.1"/>
    </source>
</evidence>
<feature type="transmembrane region" description="Helical" evidence="4">
    <location>
        <begin position="107"/>
        <end position="125"/>
    </location>
</feature>
<dbReference type="Proteomes" id="UP000315540">
    <property type="component" value="Unassembled WGS sequence"/>
</dbReference>
<feature type="transmembrane region" description="Helical" evidence="4">
    <location>
        <begin position="140"/>
        <end position="161"/>
    </location>
</feature>
<sequence>MSHDFSDIDILFVIFLSTKFGITILLTTITFTISKKVNKVANRWLTVFILGLSLVFLIDPLREFNDNFTHSLLFFCKEIIVFLIPISLYLAVHSFVKPIKTLTRNDVILCIPWGVDILLKSFSFFSEDVFITENEWYQPWYDIFFIAFCIFTLVKSSLTILKHQKSIRYLSADVYRIDLKWLLYLLLAPTTLIFTEIIFSFSSSYTLIYIADVVEFLLLFYMGYHIVLQKEIFPYEKTQLENIDKVIKHQQQPDTENFALSASKIEEVKSVILQYMIEKQPYLESNITLPKLATGLQMKSHFLSYFLNTHFHKNFYSFINEYRVEESKKILVDPNKKHLNMLGIAFESGFNSKTTFNTTFKKITGVSPSNYRKQQTTN</sequence>
<dbReference type="GO" id="GO:0003700">
    <property type="term" value="F:DNA-binding transcription factor activity"/>
    <property type="evidence" value="ECO:0007669"/>
    <property type="project" value="InterPro"/>
</dbReference>
<evidence type="ECO:0000256" key="1">
    <source>
        <dbReference type="ARBA" id="ARBA00023015"/>
    </source>
</evidence>
<evidence type="ECO:0000256" key="3">
    <source>
        <dbReference type="ARBA" id="ARBA00023163"/>
    </source>
</evidence>
<dbReference type="AlphaFoldDB" id="A0A504J5X9"/>
<keyword evidence="7" id="KW-1185">Reference proteome</keyword>
<dbReference type="PROSITE" id="PS00041">
    <property type="entry name" value="HTH_ARAC_FAMILY_1"/>
    <property type="match status" value="1"/>
</dbReference>
<keyword evidence="3" id="KW-0804">Transcription</keyword>
<reference evidence="6 7" key="1">
    <citation type="submission" date="2019-06" db="EMBL/GenBank/DDBJ databases">
        <authorList>
            <person name="Meng X."/>
        </authorList>
    </citation>
    <scope>NUCLEOTIDE SEQUENCE [LARGE SCALE GENOMIC DNA]</scope>
    <source>
        <strain evidence="6 7">M625</strain>
    </source>
</reference>
<dbReference type="EMBL" id="VFWZ01000003">
    <property type="protein sequence ID" value="TPN86286.1"/>
    <property type="molecule type" value="Genomic_DNA"/>
</dbReference>
<evidence type="ECO:0000313" key="7">
    <source>
        <dbReference type="Proteomes" id="UP000315540"/>
    </source>
</evidence>
<evidence type="ECO:0000256" key="2">
    <source>
        <dbReference type="ARBA" id="ARBA00023125"/>
    </source>
</evidence>
<organism evidence="6 7">
    <name type="scientific">Aquimarina algicola</name>
    <dbReference type="NCBI Taxonomy" id="2589995"/>
    <lineage>
        <taxon>Bacteria</taxon>
        <taxon>Pseudomonadati</taxon>
        <taxon>Bacteroidota</taxon>
        <taxon>Flavobacteriia</taxon>
        <taxon>Flavobacteriales</taxon>
        <taxon>Flavobacteriaceae</taxon>
        <taxon>Aquimarina</taxon>
    </lineage>
</organism>
<dbReference type="InterPro" id="IPR009057">
    <property type="entry name" value="Homeodomain-like_sf"/>
</dbReference>
<accession>A0A504J5X9</accession>
<dbReference type="Pfam" id="PF12833">
    <property type="entry name" value="HTH_18"/>
    <property type="match status" value="1"/>
</dbReference>
<feature type="transmembrane region" description="Helical" evidence="4">
    <location>
        <begin position="181"/>
        <end position="201"/>
    </location>
</feature>
<comment type="caution">
    <text evidence="6">The sequence shown here is derived from an EMBL/GenBank/DDBJ whole genome shotgun (WGS) entry which is preliminary data.</text>
</comment>
<proteinExistence type="predicted"/>
<dbReference type="SUPFAM" id="SSF46689">
    <property type="entry name" value="Homeodomain-like"/>
    <property type="match status" value="1"/>
</dbReference>
<feature type="transmembrane region" description="Helical" evidence="4">
    <location>
        <begin position="12"/>
        <end position="33"/>
    </location>
</feature>
<keyword evidence="4" id="KW-0812">Transmembrane</keyword>
<feature type="transmembrane region" description="Helical" evidence="4">
    <location>
        <begin position="40"/>
        <end position="58"/>
    </location>
</feature>
<name>A0A504J5X9_9FLAO</name>
<gene>
    <name evidence="6" type="ORF">FHK87_13550</name>
</gene>
<dbReference type="InterPro" id="IPR018060">
    <property type="entry name" value="HTH_AraC"/>
</dbReference>
<dbReference type="RefSeq" id="WP_140593830.1">
    <property type="nucleotide sequence ID" value="NZ_VFWZ01000003.1"/>
</dbReference>
<dbReference type="OrthoDB" id="9779074at2"/>
<protein>
    <submittedName>
        <fullName evidence="6">AraC family transcriptional regulator</fullName>
    </submittedName>
</protein>